<evidence type="ECO:0000313" key="1">
    <source>
        <dbReference type="EMBL" id="KAJ7691480.1"/>
    </source>
</evidence>
<dbReference type="AlphaFoldDB" id="A0AAD7GJ39"/>
<keyword evidence="2" id="KW-1185">Reference proteome</keyword>
<sequence length="211" mass="23410">MSGPIFLLPLPRASNGGAAVVLGLWRLCPRQCPYSLNGTRRPMANATSTQPNAWRLAFAAVKIVFEFPAFACNAPLGPSYIWRPVSRSRRRVTGTRWRSGGGTAAQPSLYFPFAACPRLILHYFPLLPSASLFLLPSFAAWPRDSALSFPGANGYMPWTPLLLAFHCQLAETLPPWRRVWSRDVIRLSARRAPEFSGQFTASRTQFSASIQ</sequence>
<proteinExistence type="predicted"/>
<reference evidence="1" key="1">
    <citation type="submission" date="2023-03" db="EMBL/GenBank/DDBJ databases">
        <title>Massive genome expansion in bonnet fungi (Mycena s.s.) driven by repeated elements and novel gene families across ecological guilds.</title>
        <authorList>
            <consortium name="Lawrence Berkeley National Laboratory"/>
            <person name="Harder C.B."/>
            <person name="Miyauchi S."/>
            <person name="Viragh M."/>
            <person name="Kuo A."/>
            <person name="Thoen E."/>
            <person name="Andreopoulos B."/>
            <person name="Lu D."/>
            <person name="Skrede I."/>
            <person name="Drula E."/>
            <person name="Henrissat B."/>
            <person name="Morin E."/>
            <person name="Kohler A."/>
            <person name="Barry K."/>
            <person name="LaButti K."/>
            <person name="Morin E."/>
            <person name="Salamov A."/>
            <person name="Lipzen A."/>
            <person name="Mereny Z."/>
            <person name="Hegedus B."/>
            <person name="Baldrian P."/>
            <person name="Stursova M."/>
            <person name="Weitz H."/>
            <person name="Taylor A."/>
            <person name="Grigoriev I.V."/>
            <person name="Nagy L.G."/>
            <person name="Martin F."/>
            <person name="Kauserud H."/>
        </authorList>
    </citation>
    <scope>NUCLEOTIDE SEQUENCE</scope>
    <source>
        <strain evidence="1">CBHHK067</strain>
    </source>
</reference>
<dbReference type="Proteomes" id="UP001221757">
    <property type="component" value="Unassembled WGS sequence"/>
</dbReference>
<protein>
    <submittedName>
        <fullName evidence="1">Uncharacterized protein</fullName>
    </submittedName>
</protein>
<evidence type="ECO:0000313" key="2">
    <source>
        <dbReference type="Proteomes" id="UP001221757"/>
    </source>
</evidence>
<comment type="caution">
    <text evidence="1">The sequence shown here is derived from an EMBL/GenBank/DDBJ whole genome shotgun (WGS) entry which is preliminary data.</text>
</comment>
<dbReference type="EMBL" id="JARKIE010000058">
    <property type="protein sequence ID" value="KAJ7691480.1"/>
    <property type="molecule type" value="Genomic_DNA"/>
</dbReference>
<name>A0AAD7GJ39_MYCRO</name>
<gene>
    <name evidence="1" type="ORF">B0H17DRAFT_561714</name>
</gene>
<organism evidence="1 2">
    <name type="scientific">Mycena rosella</name>
    <name type="common">Pink bonnet</name>
    <name type="synonym">Agaricus rosellus</name>
    <dbReference type="NCBI Taxonomy" id="1033263"/>
    <lineage>
        <taxon>Eukaryota</taxon>
        <taxon>Fungi</taxon>
        <taxon>Dikarya</taxon>
        <taxon>Basidiomycota</taxon>
        <taxon>Agaricomycotina</taxon>
        <taxon>Agaricomycetes</taxon>
        <taxon>Agaricomycetidae</taxon>
        <taxon>Agaricales</taxon>
        <taxon>Marasmiineae</taxon>
        <taxon>Mycenaceae</taxon>
        <taxon>Mycena</taxon>
    </lineage>
</organism>
<accession>A0AAD7GJ39</accession>